<evidence type="ECO:0000313" key="8">
    <source>
        <dbReference type="Proteomes" id="UP000670152"/>
    </source>
</evidence>
<organism evidence="7 8">
    <name type="scientific">Acromyrmex heyeri</name>
    <dbReference type="NCBI Taxonomy" id="230685"/>
    <lineage>
        <taxon>Eukaryota</taxon>
        <taxon>Metazoa</taxon>
        <taxon>Ecdysozoa</taxon>
        <taxon>Arthropoda</taxon>
        <taxon>Hexapoda</taxon>
        <taxon>Insecta</taxon>
        <taxon>Pterygota</taxon>
        <taxon>Neoptera</taxon>
        <taxon>Endopterygota</taxon>
        <taxon>Hymenoptera</taxon>
        <taxon>Apocrita</taxon>
        <taxon>Aculeata</taxon>
        <taxon>Formicoidea</taxon>
        <taxon>Formicidae</taxon>
        <taxon>Myrmicinae</taxon>
        <taxon>Acromyrmex</taxon>
    </lineage>
</organism>
<dbReference type="Pfam" id="PF03133">
    <property type="entry name" value="TTL"/>
    <property type="match status" value="2"/>
</dbReference>
<evidence type="ECO:0000256" key="2">
    <source>
        <dbReference type="ARBA" id="ARBA00022490"/>
    </source>
</evidence>
<dbReference type="AlphaFoldDB" id="A0A836K0T4"/>
<dbReference type="GO" id="GO:0060271">
    <property type="term" value="P:cilium assembly"/>
    <property type="evidence" value="ECO:0007669"/>
    <property type="project" value="TreeGrafter"/>
</dbReference>
<feature type="non-terminal residue" evidence="7">
    <location>
        <position position="1"/>
    </location>
</feature>
<dbReference type="InterPro" id="IPR004344">
    <property type="entry name" value="TTL/TTLL_fam"/>
</dbReference>
<comment type="caution">
    <text evidence="7">The sequence shown here is derived from an EMBL/GenBank/DDBJ whole genome shotgun (WGS) entry which is preliminary data.</text>
</comment>
<sequence length="500" mass="58362">MCTGNQGNRKEHARDQRIGNPMVAPHQQASGGHIGDKKSQSNWKLPSSSVDLDRKDSSVNPYHRANHERMRHPKWTLLDTNDQSEVEITKRSKKEAYWKIKEEIKNAVKKHKIFLLRDKLPKLKEALEARGWVQKYESTKTRMLPYGTAANLEAHSLGDITQADETLNERAVIFAFLRYKQPDFIWDCRNNFVEWHRGFGCNILLNKYQRSFLGMAHLLEDAYWLYEAFVEDFRLTAAAGLLKWFIRDTTVVEEILFAIKKGEQPSDEEWNYFLNNHTTALHHGVGIDSSSEKSRYRIRAKCFLAAVAILEKLKTIDPQYEMNDIRGIWILKPSHLCCGNGIVISHNLKDIMHKIEQKPKDYYIVQKYIERPLLIKKTKFGILWHFFGSAQSNILSRTITRRNNGGHRSDEAVQNHMERRRCSFELYGADFMLAEDMSVWLIEININPRMHPPSSRLTRRLYSNVLESLVKGEQQNGYEKIIMMFKRKFFQDGDGRADVD</sequence>
<protein>
    <submittedName>
        <fullName evidence="7">TTL3A glycylase</fullName>
    </submittedName>
</protein>
<keyword evidence="4" id="KW-0547">Nucleotide-binding</keyword>
<keyword evidence="2" id="KW-0963">Cytoplasm</keyword>
<dbReference type="PANTHER" id="PTHR45870">
    <property type="entry name" value="TUBULIN MONOGLYCYLASE TTLL3"/>
    <property type="match status" value="1"/>
</dbReference>
<evidence type="ECO:0000256" key="4">
    <source>
        <dbReference type="ARBA" id="ARBA00022741"/>
    </source>
</evidence>
<evidence type="ECO:0000256" key="5">
    <source>
        <dbReference type="ARBA" id="ARBA00022840"/>
    </source>
</evidence>
<gene>
    <name evidence="7" type="primary">Ttll3a_2</name>
    <name evidence="7" type="ORF">G6Z77_0001631</name>
</gene>
<dbReference type="Proteomes" id="UP000670152">
    <property type="component" value="Unassembled WGS sequence"/>
</dbReference>
<keyword evidence="5" id="KW-0067">ATP-binding</keyword>
<dbReference type="GO" id="GO:0005524">
    <property type="term" value="F:ATP binding"/>
    <property type="evidence" value="ECO:0007669"/>
    <property type="project" value="UniProtKB-KW"/>
</dbReference>
<dbReference type="OrthoDB" id="202825at2759"/>
<feature type="non-terminal residue" evidence="7">
    <location>
        <position position="500"/>
    </location>
</feature>
<evidence type="ECO:0000256" key="3">
    <source>
        <dbReference type="ARBA" id="ARBA00022598"/>
    </source>
</evidence>
<feature type="compositionally biased region" description="Basic and acidic residues" evidence="6">
    <location>
        <begin position="8"/>
        <end position="17"/>
    </location>
</feature>
<comment type="subcellular location">
    <subcellularLocation>
        <location evidence="1">Cytoplasm</location>
    </subcellularLocation>
</comment>
<dbReference type="InterPro" id="IPR013815">
    <property type="entry name" value="ATP_grasp_subdomain_1"/>
</dbReference>
<keyword evidence="3" id="KW-0436">Ligase</keyword>
<feature type="region of interest" description="Disordered" evidence="6">
    <location>
        <begin position="1"/>
        <end position="58"/>
    </location>
</feature>
<dbReference type="SUPFAM" id="SSF56059">
    <property type="entry name" value="Glutathione synthetase ATP-binding domain-like"/>
    <property type="match status" value="1"/>
</dbReference>
<dbReference type="GO" id="GO:0003341">
    <property type="term" value="P:cilium movement"/>
    <property type="evidence" value="ECO:0007669"/>
    <property type="project" value="TreeGrafter"/>
</dbReference>
<name>A0A836K0T4_9HYME</name>
<keyword evidence="8" id="KW-1185">Reference proteome</keyword>
<evidence type="ECO:0000313" key="7">
    <source>
        <dbReference type="EMBL" id="KAG5335636.1"/>
    </source>
</evidence>
<dbReference type="Gene3D" id="3.30.1490.20">
    <property type="entry name" value="ATP-grasp fold, A domain"/>
    <property type="match status" value="1"/>
</dbReference>
<reference evidence="7 8" key="1">
    <citation type="submission" date="2020-02" db="EMBL/GenBank/DDBJ databases">
        <title>Relaxed selection underlies rapid genomic changes in the transitions from sociality to social parasitism in ants.</title>
        <authorList>
            <person name="Bi X."/>
        </authorList>
    </citation>
    <scope>NUCLEOTIDE SEQUENCE [LARGE SCALE GENOMIC DNA]</scope>
    <source>
        <strain evidence="7">BGI-DK2014b</strain>
        <tissue evidence="7">Whole body</tissue>
    </source>
</reference>
<evidence type="ECO:0000256" key="6">
    <source>
        <dbReference type="SAM" id="MobiDB-lite"/>
    </source>
</evidence>
<dbReference type="GO" id="GO:0015630">
    <property type="term" value="C:microtubule cytoskeleton"/>
    <property type="evidence" value="ECO:0007669"/>
    <property type="project" value="TreeGrafter"/>
</dbReference>
<proteinExistence type="predicted"/>
<evidence type="ECO:0000256" key="1">
    <source>
        <dbReference type="ARBA" id="ARBA00004496"/>
    </source>
</evidence>
<dbReference type="GO" id="GO:0005930">
    <property type="term" value="C:axoneme"/>
    <property type="evidence" value="ECO:0007669"/>
    <property type="project" value="TreeGrafter"/>
</dbReference>
<accession>A0A836K0T4</accession>
<dbReference type="GO" id="GO:0070736">
    <property type="term" value="F:protein-glycine ligase activity, initiating"/>
    <property type="evidence" value="ECO:0007669"/>
    <property type="project" value="TreeGrafter"/>
</dbReference>
<dbReference type="PANTHER" id="PTHR45870:SF2">
    <property type="entry name" value="TUBULIN MONOGLYCYLASE TTLL3"/>
    <property type="match status" value="1"/>
</dbReference>
<feature type="compositionally biased region" description="Polar residues" evidence="6">
    <location>
        <begin position="40"/>
        <end position="50"/>
    </location>
</feature>
<dbReference type="InterPro" id="IPR051437">
    <property type="entry name" value="TTLL_monoglycylase"/>
</dbReference>
<dbReference type="Gene3D" id="3.30.470.20">
    <property type="entry name" value="ATP-grasp fold, B domain"/>
    <property type="match status" value="1"/>
</dbReference>
<dbReference type="EMBL" id="JAANIB010003916">
    <property type="protein sequence ID" value="KAG5335636.1"/>
    <property type="molecule type" value="Genomic_DNA"/>
</dbReference>